<feature type="compositionally biased region" description="Low complexity" evidence="1">
    <location>
        <begin position="38"/>
        <end position="53"/>
    </location>
</feature>
<evidence type="ECO:0000313" key="2">
    <source>
        <dbReference type="Ensembl" id="ENSCSAVP00000007892.1"/>
    </source>
</evidence>
<evidence type="ECO:0000256" key="1">
    <source>
        <dbReference type="SAM" id="MobiDB-lite"/>
    </source>
</evidence>
<dbReference type="AlphaFoldDB" id="H2YRD2"/>
<proteinExistence type="predicted"/>
<name>H2YRD2_CIOSA</name>
<reference evidence="3" key="1">
    <citation type="submission" date="2003-08" db="EMBL/GenBank/DDBJ databases">
        <authorList>
            <person name="Birren B."/>
            <person name="Nusbaum C."/>
            <person name="Abebe A."/>
            <person name="Abouelleil A."/>
            <person name="Adekoya E."/>
            <person name="Ait-zahra M."/>
            <person name="Allen N."/>
            <person name="Allen T."/>
            <person name="An P."/>
            <person name="Anderson M."/>
            <person name="Anderson S."/>
            <person name="Arachchi H."/>
            <person name="Armbruster J."/>
            <person name="Bachantsang P."/>
            <person name="Baldwin J."/>
            <person name="Barry A."/>
            <person name="Bayul T."/>
            <person name="Blitshsteyn B."/>
            <person name="Bloom T."/>
            <person name="Blye J."/>
            <person name="Boguslavskiy L."/>
            <person name="Borowsky M."/>
            <person name="Boukhgalter B."/>
            <person name="Brunache A."/>
            <person name="Butler J."/>
            <person name="Calixte N."/>
            <person name="Calvo S."/>
            <person name="Camarata J."/>
            <person name="Campo K."/>
            <person name="Chang J."/>
            <person name="Cheshatsang Y."/>
            <person name="Citroen M."/>
            <person name="Collymore A."/>
            <person name="Considine T."/>
            <person name="Cook A."/>
            <person name="Cooke P."/>
            <person name="Corum B."/>
            <person name="Cuomo C."/>
            <person name="David R."/>
            <person name="Dawoe T."/>
            <person name="Degray S."/>
            <person name="Dodge S."/>
            <person name="Dooley K."/>
            <person name="Dorje P."/>
            <person name="Dorjee K."/>
            <person name="Dorris L."/>
            <person name="Duffey N."/>
            <person name="Dupes A."/>
            <person name="Elkins T."/>
            <person name="Engels R."/>
            <person name="Erickson J."/>
            <person name="Farina A."/>
            <person name="Faro S."/>
            <person name="Ferreira P."/>
            <person name="Fischer H."/>
            <person name="Fitzgerald M."/>
            <person name="Foley K."/>
            <person name="Gage D."/>
            <person name="Galagan J."/>
            <person name="Gearin G."/>
            <person name="Gnerre S."/>
            <person name="Gnirke A."/>
            <person name="Goyette A."/>
            <person name="Graham J."/>
            <person name="Grandbois E."/>
            <person name="Gyaltsen K."/>
            <person name="Hafez N."/>
            <person name="Hagopian D."/>
            <person name="Hagos B."/>
            <person name="Hall J."/>
            <person name="Hatcher B."/>
            <person name="Heller A."/>
            <person name="Higgins H."/>
            <person name="Honan T."/>
            <person name="Horn A."/>
            <person name="Houde N."/>
            <person name="Hughes L."/>
            <person name="Hulme W."/>
            <person name="Husby E."/>
            <person name="Iliev I."/>
            <person name="Jaffe D."/>
            <person name="Jones C."/>
            <person name="Kamal M."/>
            <person name="Kamat A."/>
            <person name="Kamvysselis M."/>
            <person name="Karlsson E."/>
            <person name="Kells C."/>
            <person name="Kieu A."/>
            <person name="Kisner P."/>
            <person name="Kodira C."/>
            <person name="Kulbokas E."/>
            <person name="Labutti K."/>
            <person name="Lama D."/>
            <person name="Landers T."/>
            <person name="Leger J."/>
            <person name="Levine S."/>
            <person name="Lewis D."/>
            <person name="Lewis T."/>
            <person name="Lindblad-toh K."/>
            <person name="Liu X."/>
            <person name="Lokyitsang T."/>
            <person name="Lokyitsang Y."/>
            <person name="Lucien O."/>
            <person name="Lui A."/>
            <person name="Ma L.J."/>
            <person name="Mabbitt R."/>
            <person name="Macdonald J."/>
            <person name="Maclean C."/>
            <person name="Major J."/>
            <person name="Manning J."/>
            <person name="Marabella R."/>
            <person name="Maru K."/>
            <person name="Matthews C."/>
            <person name="Mauceli E."/>
            <person name="Mccarthy M."/>
            <person name="Mcdonough S."/>
            <person name="Mcghee T."/>
            <person name="Meldrim J."/>
            <person name="Meneus L."/>
            <person name="Mesirov J."/>
            <person name="Mihalev A."/>
            <person name="Mihova T."/>
            <person name="Mikkelsen T."/>
            <person name="Mlenga V."/>
            <person name="Moru K."/>
            <person name="Mozes J."/>
            <person name="Mulrain L."/>
            <person name="Munson G."/>
            <person name="Naylor J."/>
            <person name="Newes C."/>
            <person name="Nguyen C."/>
            <person name="Nguyen N."/>
            <person name="Nguyen T."/>
            <person name="Nicol R."/>
            <person name="Nielsen C."/>
            <person name="Nizzari M."/>
            <person name="Norbu C."/>
            <person name="Norbu N."/>
            <person name="O'donnell P."/>
            <person name="Okoawo O."/>
            <person name="O'leary S."/>
            <person name="Omotosho B."/>
            <person name="O'neill K."/>
            <person name="Osman S."/>
            <person name="Parker S."/>
            <person name="Perrin D."/>
            <person name="Phunkhang P."/>
            <person name="Piqani B."/>
            <person name="Purcell S."/>
            <person name="Rachupka T."/>
            <person name="Ramasamy U."/>
            <person name="Rameau R."/>
            <person name="Ray V."/>
            <person name="Raymond C."/>
            <person name="Retta R."/>
            <person name="Richardson S."/>
            <person name="Rise C."/>
            <person name="Rodriguez J."/>
            <person name="Rogers J."/>
            <person name="Rogov P."/>
            <person name="Rutman M."/>
            <person name="Schupbach R."/>
            <person name="Seaman C."/>
            <person name="Settipalli S."/>
            <person name="Sharpe T."/>
            <person name="Sheridan J."/>
            <person name="Sherpa N."/>
            <person name="Shi J."/>
            <person name="Smirnov S."/>
            <person name="Smith C."/>
            <person name="Sougnez C."/>
            <person name="Spencer B."/>
            <person name="Stalker J."/>
            <person name="Stange-thomann N."/>
            <person name="Stavropoulos S."/>
            <person name="Stetson K."/>
            <person name="Stone C."/>
            <person name="Stone S."/>
            <person name="Stubbs M."/>
            <person name="Talamas J."/>
            <person name="Tchuinga P."/>
            <person name="Tenzing P."/>
            <person name="Tesfaye S."/>
            <person name="Theodore J."/>
            <person name="Thoulutsang Y."/>
            <person name="Topham K."/>
            <person name="Towey S."/>
            <person name="Tsamla T."/>
            <person name="Tsomo N."/>
            <person name="Vallee D."/>
            <person name="Vassiliev H."/>
            <person name="Venkataraman V."/>
            <person name="Vinson J."/>
            <person name="Vo A."/>
            <person name="Wade C."/>
            <person name="Wang S."/>
            <person name="Wangchuk T."/>
            <person name="Wangdi T."/>
            <person name="Whittaker C."/>
            <person name="Wilkinson J."/>
            <person name="Wu Y."/>
            <person name="Wyman D."/>
            <person name="Yadav S."/>
            <person name="Yang S."/>
            <person name="Yang X."/>
            <person name="Yeager S."/>
            <person name="Yee E."/>
            <person name="Young G."/>
            <person name="Zainoun J."/>
            <person name="Zembeck L."/>
            <person name="Zimmer A."/>
            <person name="Zody M."/>
            <person name="Lander E."/>
        </authorList>
    </citation>
    <scope>NUCLEOTIDE SEQUENCE [LARGE SCALE GENOMIC DNA]</scope>
</reference>
<evidence type="ECO:0000313" key="3">
    <source>
        <dbReference type="Proteomes" id="UP000007875"/>
    </source>
</evidence>
<protein>
    <submittedName>
        <fullName evidence="2">Uncharacterized protein</fullName>
    </submittedName>
</protein>
<accession>H2YRD2</accession>
<sequence>HISLSFKPVRGAYDDSDTGTDGSVSARSRTASIGGKGSTRSSRSRNSSRASSR</sequence>
<keyword evidence="3" id="KW-1185">Reference proteome</keyword>
<feature type="region of interest" description="Disordered" evidence="1">
    <location>
        <begin position="1"/>
        <end position="53"/>
    </location>
</feature>
<reference evidence="2" key="2">
    <citation type="submission" date="2025-08" db="UniProtKB">
        <authorList>
            <consortium name="Ensembl"/>
        </authorList>
    </citation>
    <scope>IDENTIFICATION</scope>
</reference>
<reference evidence="2" key="3">
    <citation type="submission" date="2025-09" db="UniProtKB">
        <authorList>
            <consortium name="Ensembl"/>
        </authorList>
    </citation>
    <scope>IDENTIFICATION</scope>
</reference>
<dbReference type="Ensembl" id="ENSCSAVT00000007998.1">
    <property type="protein sequence ID" value="ENSCSAVP00000007892.1"/>
    <property type="gene ID" value="ENSCSAVG00000004714.1"/>
</dbReference>
<dbReference type="InParanoid" id="H2YRD2"/>
<dbReference type="HOGENOM" id="CLU_3073840_0_0_1"/>
<dbReference type="Proteomes" id="UP000007875">
    <property type="component" value="Unassembled WGS sequence"/>
</dbReference>
<organism evidence="2 3">
    <name type="scientific">Ciona savignyi</name>
    <name type="common">Pacific transparent sea squirt</name>
    <dbReference type="NCBI Taxonomy" id="51511"/>
    <lineage>
        <taxon>Eukaryota</taxon>
        <taxon>Metazoa</taxon>
        <taxon>Chordata</taxon>
        <taxon>Tunicata</taxon>
        <taxon>Ascidiacea</taxon>
        <taxon>Phlebobranchia</taxon>
        <taxon>Cionidae</taxon>
        <taxon>Ciona</taxon>
    </lineage>
</organism>